<dbReference type="InterPro" id="IPR000073">
    <property type="entry name" value="AB_hydrolase_1"/>
</dbReference>
<dbReference type="SUPFAM" id="SSF55008">
    <property type="entry name" value="HMA, heavy metal-associated domain"/>
    <property type="match status" value="1"/>
</dbReference>
<keyword evidence="4" id="KW-1185">Reference proteome</keyword>
<dbReference type="Proteomes" id="UP001489004">
    <property type="component" value="Unassembled WGS sequence"/>
</dbReference>
<comment type="caution">
    <text evidence="3">The sequence shown here is derived from an EMBL/GenBank/DDBJ whole genome shotgun (WGS) entry which is preliminary data.</text>
</comment>
<evidence type="ECO:0000259" key="2">
    <source>
        <dbReference type="Pfam" id="PF00561"/>
    </source>
</evidence>
<dbReference type="InterPro" id="IPR006121">
    <property type="entry name" value="HMA_dom"/>
</dbReference>
<evidence type="ECO:0000313" key="3">
    <source>
        <dbReference type="EMBL" id="KAK9820608.1"/>
    </source>
</evidence>
<feature type="domain" description="HMA" evidence="1">
    <location>
        <begin position="72"/>
        <end position="132"/>
    </location>
</feature>
<dbReference type="Pfam" id="PF00403">
    <property type="entry name" value="HMA"/>
    <property type="match status" value="1"/>
</dbReference>
<dbReference type="EMBL" id="JALJOR010000003">
    <property type="protein sequence ID" value="KAK9820608.1"/>
    <property type="molecule type" value="Genomic_DNA"/>
</dbReference>
<evidence type="ECO:0000313" key="4">
    <source>
        <dbReference type="Proteomes" id="UP001489004"/>
    </source>
</evidence>
<dbReference type="GO" id="GO:0015994">
    <property type="term" value="P:chlorophyll metabolic process"/>
    <property type="evidence" value="ECO:0007669"/>
    <property type="project" value="TreeGrafter"/>
</dbReference>
<dbReference type="Gene3D" id="3.40.50.1820">
    <property type="entry name" value="alpha/beta hydrolase"/>
    <property type="match status" value="1"/>
</dbReference>
<dbReference type="PANTHER" id="PTHR46438">
    <property type="entry name" value="ALPHA/BETA-HYDROLASES SUPERFAMILY PROTEIN"/>
    <property type="match status" value="1"/>
</dbReference>
<evidence type="ECO:0008006" key="5">
    <source>
        <dbReference type="Google" id="ProtNLM"/>
    </source>
</evidence>
<dbReference type="Gene3D" id="3.30.70.100">
    <property type="match status" value="1"/>
</dbReference>
<dbReference type="InterPro" id="IPR036163">
    <property type="entry name" value="HMA_dom_sf"/>
</dbReference>
<organism evidence="3 4">
    <name type="scientific">[Myrmecia] bisecta</name>
    <dbReference type="NCBI Taxonomy" id="41462"/>
    <lineage>
        <taxon>Eukaryota</taxon>
        <taxon>Viridiplantae</taxon>
        <taxon>Chlorophyta</taxon>
        <taxon>core chlorophytes</taxon>
        <taxon>Trebouxiophyceae</taxon>
        <taxon>Trebouxiales</taxon>
        <taxon>Trebouxiaceae</taxon>
        <taxon>Myrmecia</taxon>
    </lineage>
</organism>
<protein>
    <recommendedName>
        <fullName evidence="5">AB hydrolase-1 domain-containing protein</fullName>
    </recommendedName>
</protein>
<evidence type="ECO:0000259" key="1">
    <source>
        <dbReference type="Pfam" id="PF00403"/>
    </source>
</evidence>
<dbReference type="Pfam" id="PF00561">
    <property type="entry name" value="Abhydrolase_1"/>
    <property type="match status" value="1"/>
</dbReference>
<dbReference type="AlphaFoldDB" id="A0AAW1QGV9"/>
<feature type="domain" description="AB hydrolase-1" evidence="2">
    <location>
        <begin position="158"/>
        <end position="257"/>
    </location>
</feature>
<dbReference type="InterPro" id="IPR029058">
    <property type="entry name" value="AB_hydrolase_fold"/>
</dbReference>
<sequence length="393" mass="43396">MQIHGQWPAFSTRLQATARHTRPLFHPWQRQSRQKPLLAMQTPPGLEAAPEQKPQEGTLPAQPQIAAREIELSVSGLQGPECVSKVQAAFDKMPGVTILEADLEGRRLRVSAASDITVGQLMEAVRRMSCGYRAVPYREQSWRWRGHRVNYAEVGNGPPVVLVHGFGGNVHHFRKLAADLSEGYRVLAVDLLGFGDSEKPTGEVYDPHLWQQQVADFIAGFCSEPCVLVGNSIGSQIALYVAAEQPGAVRGVCLLNCAGGMNQKGLYQDDWMISCMRPMFAVVELVLKQRSMAAWLFEKFRSRDRIEQLLKLSTSTGLPPPYANPDAVHDELIDILCRPAYDPGAVDVFVGVFTGNPGPRPESLVERINCPLLDDRPELVAEALLPWLGEVFG</sequence>
<name>A0AAW1QGV9_9CHLO</name>
<gene>
    <name evidence="3" type="ORF">WJX72_012254</name>
</gene>
<dbReference type="GO" id="GO:0009507">
    <property type="term" value="C:chloroplast"/>
    <property type="evidence" value="ECO:0007669"/>
    <property type="project" value="TreeGrafter"/>
</dbReference>
<dbReference type="PANTHER" id="PTHR46438:SF9">
    <property type="entry name" value="AB HYDROLASE-1 DOMAIN-CONTAINING PROTEIN"/>
    <property type="match status" value="1"/>
</dbReference>
<dbReference type="PRINTS" id="PR00111">
    <property type="entry name" value="ABHYDROLASE"/>
</dbReference>
<proteinExistence type="predicted"/>
<reference evidence="3 4" key="1">
    <citation type="journal article" date="2024" name="Nat. Commun.">
        <title>Phylogenomics reveals the evolutionary origins of lichenization in chlorophyte algae.</title>
        <authorList>
            <person name="Puginier C."/>
            <person name="Libourel C."/>
            <person name="Otte J."/>
            <person name="Skaloud P."/>
            <person name="Haon M."/>
            <person name="Grisel S."/>
            <person name="Petersen M."/>
            <person name="Berrin J.G."/>
            <person name="Delaux P.M."/>
            <person name="Dal Grande F."/>
            <person name="Keller J."/>
        </authorList>
    </citation>
    <scope>NUCLEOTIDE SEQUENCE [LARGE SCALE GENOMIC DNA]</scope>
    <source>
        <strain evidence="3 4">SAG 2043</strain>
    </source>
</reference>
<accession>A0AAW1QGV9</accession>
<dbReference type="SUPFAM" id="SSF53474">
    <property type="entry name" value="alpha/beta-Hydrolases"/>
    <property type="match status" value="1"/>
</dbReference>
<dbReference type="GO" id="GO:0047746">
    <property type="term" value="F:chlorophyllase activity"/>
    <property type="evidence" value="ECO:0007669"/>
    <property type="project" value="TreeGrafter"/>
</dbReference>
<dbReference type="GO" id="GO:0046872">
    <property type="term" value="F:metal ion binding"/>
    <property type="evidence" value="ECO:0007669"/>
    <property type="project" value="InterPro"/>
</dbReference>
<dbReference type="CDD" id="cd00371">
    <property type="entry name" value="HMA"/>
    <property type="match status" value="1"/>
</dbReference>